<organism evidence="2 3">
    <name type="scientific">Dendrobium thyrsiflorum</name>
    <name type="common">Pinecone-like raceme dendrobium</name>
    <name type="synonym">Orchid</name>
    <dbReference type="NCBI Taxonomy" id="117978"/>
    <lineage>
        <taxon>Eukaryota</taxon>
        <taxon>Viridiplantae</taxon>
        <taxon>Streptophyta</taxon>
        <taxon>Embryophyta</taxon>
        <taxon>Tracheophyta</taxon>
        <taxon>Spermatophyta</taxon>
        <taxon>Magnoliopsida</taxon>
        <taxon>Liliopsida</taxon>
        <taxon>Asparagales</taxon>
        <taxon>Orchidaceae</taxon>
        <taxon>Epidendroideae</taxon>
        <taxon>Malaxideae</taxon>
        <taxon>Dendrobiinae</taxon>
        <taxon>Dendrobium</taxon>
    </lineage>
</organism>
<protein>
    <submittedName>
        <fullName evidence="2">Uncharacterized protein</fullName>
    </submittedName>
</protein>
<feature type="region of interest" description="Disordered" evidence="1">
    <location>
        <begin position="202"/>
        <end position="232"/>
    </location>
</feature>
<proteinExistence type="predicted"/>
<feature type="compositionally biased region" description="Basic and acidic residues" evidence="1">
    <location>
        <begin position="422"/>
        <end position="441"/>
    </location>
</feature>
<name>A0ABD0TWR1_DENTH</name>
<keyword evidence="3" id="KW-1185">Reference proteome</keyword>
<sequence>MLIIPSSLKLIVLKKQGNKLASVWLMQRNRTHEVAVRLKKSKAEDDCLAWTCVRMQRRSEPLVRKLVGVTARRRRKPARRLGFGSLLRRRFRFGKERDLLNLPDGNSEPGGDHSFARDEQKSASFLWCARPVICSTSQFRYQIAPALIRGPAFLNRCSGRRTKLRRRLRQLFIRHELPNLHRNLLRSHDSFFGLPRPVLRPYSQPTSRHRRRNHPMISPSWPCEHPQAGSGRLHHRIRPTVAQESGYRTKNRHPLISSPAPNSLICSIDIAERLPKFTHLSAGEGEDGCFFSRGKGPKAITGGNPGTTSPALNAVINSGSKAKNVLTMTPFARISARPFSINWVVKRWFGSRRGGGTEEYGILRTPPAILTSVPMGWGTKGETEQRASMEANEMKKTKQGMFAATATGRKVEAMVISMMRDETGGDKVEMREGRRWAERRMASHRSVTGSEDSGKREGSNGARGKSMRRDDGREERRLDSAAVMVGRTVRREMEMPRSESALARRTNGLRWPMPELGKRRT</sequence>
<dbReference type="EMBL" id="JANQDX010000019">
    <property type="protein sequence ID" value="KAL0904087.1"/>
    <property type="molecule type" value="Genomic_DNA"/>
</dbReference>
<gene>
    <name evidence="2" type="ORF">M5K25_026159</name>
</gene>
<feature type="compositionally biased region" description="Basic and acidic residues" evidence="1">
    <location>
        <begin position="467"/>
        <end position="479"/>
    </location>
</feature>
<comment type="caution">
    <text evidence="2">The sequence shown here is derived from an EMBL/GenBank/DDBJ whole genome shotgun (WGS) entry which is preliminary data.</text>
</comment>
<dbReference type="AlphaFoldDB" id="A0ABD0TWR1"/>
<accession>A0ABD0TWR1</accession>
<dbReference type="Proteomes" id="UP001552299">
    <property type="component" value="Unassembled WGS sequence"/>
</dbReference>
<evidence type="ECO:0000313" key="3">
    <source>
        <dbReference type="Proteomes" id="UP001552299"/>
    </source>
</evidence>
<evidence type="ECO:0000256" key="1">
    <source>
        <dbReference type="SAM" id="MobiDB-lite"/>
    </source>
</evidence>
<reference evidence="2 3" key="1">
    <citation type="journal article" date="2024" name="Plant Biotechnol. J.">
        <title>Dendrobium thyrsiflorum genome and its molecular insights into genes involved in important horticultural traits.</title>
        <authorList>
            <person name="Chen B."/>
            <person name="Wang J.Y."/>
            <person name="Zheng P.J."/>
            <person name="Li K.L."/>
            <person name="Liang Y.M."/>
            <person name="Chen X.F."/>
            <person name="Zhang C."/>
            <person name="Zhao X."/>
            <person name="He X."/>
            <person name="Zhang G.Q."/>
            <person name="Liu Z.J."/>
            <person name="Xu Q."/>
        </authorList>
    </citation>
    <scope>NUCLEOTIDE SEQUENCE [LARGE SCALE GENOMIC DNA]</scope>
    <source>
        <strain evidence="2">GZMU011</strain>
    </source>
</reference>
<evidence type="ECO:0000313" key="2">
    <source>
        <dbReference type="EMBL" id="KAL0904087.1"/>
    </source>
</evidence>
<feature type="region of interest" description="Disordered" evidence="1">
    <location>
        <begin position="422"/>
        <end position="521"/>
    </location>
</feature>